<organism evidence="1 2">
    <name type="scientific">Variovorax dokdonensis</name>
    <dbReference type="NCBI Taxonomy" id="344883"/>
    <lineage>
        <taxon>Bacteria</taxon>
        <taxon>Pseudomonadati</taxon>
        <taxon>Pseudomonadota</taxon>
        <taxon>Betaproteobacteria</taxon>
        <taxon>Burkholderiales</taxon>
        <taxon>Comamonadaceae</taxon>
        <taxon>Variovorax</taxon>
    </lineage>
</organism>
<dbReference type="RefSeq" id="WP_286660211.1">
    <property type="nucleotide sequence ID" value="NZ_JASZYV010000002.1"/>
</dbReference>
<keyword evidence="2" id="KW-1185">Reference proteome</keyword>
<protein>
    <submittedName>
        <fullName evidence="1">Uncharacterized protein</fullName>
    </submittedName>
</protein>
<dbReference type="EMBL" id="JASZYV010000002">
    <property type="protein sequence ID" value="MDM0045110.1"/>
    <property type="molecule type" value="Genomic_DNA"/>
</dbReference>
<gene>
    <name evidence="1" type="ORF">QTH91_11505</name>
</gene>
<name>A0ABT7NB69_9BURK</name>
<evidence type="ECO:0000313" key="1">
    <source>
        <dbReference type="EMBL" id="MDM0045110.1"/>
    </source>
</evidence>
<comment type="caution">
    <text evidence="1">The sequence shown here is derived from an EMBL/GenBank/DDBJ whole genome shotgun (WGS) entry which is preliminary data.</text>
</comment>
<proteinExistence type="predicted"/>
<evidence type="ECO:0000313" key="2">
    <source>
        <dbReference type="Proteomes" id="UP001174908"/>
    </source>
</evidence>
<accession>A0ABT7NB69</accession>
<dbReference type="Proteomes" id="UP001174908">
    <property type="component" value="Unassembled WGS sequence"/>
</dbReference>
<sequence length="110" mass="11806">MNAVTGRSNLSLDGAQMRRVIELLELHAESPTQAQQLLNQMVQGERLPASQHTAIAALFALGNAQADRALNAACADDEAVECLLQLRTHEARLEYVGGARRSAARTRAAA</sequence>
<reference evidence="1" key="1">
    <citation type="submission" date="2023-06" db="EMBL/GenBank/DDBJ databases">
        <authorList>
            <person name="Jiang Y."/>
            <person name="Liu Q."/>
        </authorList>
    </citation>
    <scope>NUCLEOTIDE SEQUENCE</scope>
    <source>
        <strain evidence="1">CGMCC 1.12089</strain>
    </source>
</reference>